<gene>
    <name evidence="10" type="ORF">CLOSTHATH_06801</name>
</gene>
<evidence type="ECO:0000256" key="2">
    <source>
        <dbReference type="ARBA" id="ARBA00009137"/>
    </source>
</evidence>
<dbReference type="GO" id="GO:0030001">
    <property type="term" value="P:metal ion transport"/>
    <property type="evidence" value="ECO:0007669"/>
    <property type="project" value="UniProtKB-ARBA"/>
</dbReference>
<keyword evidence="7" id="KW-0406">Ion transport</keyword>
<dbReference type="PANTHER" id="PTHR32024:SF2">
    <property type="entry name" value="TRK SYSTEM POTASSIUM UPTAKE PROTEIN TRKG-RELATED"/>
    <property type="match status" value="1"/>
</dbReference>
<comment type="caution">
    <text evidence="10">The sequence shown here is derived from an EMBL/GenBank/DDBJ whole genome shotgun (WGS) entry which is preliminary data.</text>
</comment>
<feature type="non-terminal residue" evidence="10">
    <location>
        <position position="1"/>
    </location>
</feature>
<comment type="similarity">
    <text evidence="2">Belongs to the TrkH potassium transport family.</text>
</comment>
<accession>D3AT42</accession>
<proteinExistence type="inferred from homology"/>
<evidence type="ECO:0000256" key="8">
    <source>
        <dbReference type="ARBA" id="ARBA00023136"/>
    </source>
</evidence>
<dbReference type="Pfam" id="PF02386">
    <property type="entry name" value="TrkH"/>
    <property type="match status" value="1"/>
</dbReference>
<dbReference type="HOGENOM" id="CLU_1566183_0_0_9"/>
<organism evidence="10 11">
    <name type="scientific">Hungatella hathewayi DSM 13479</name>
    <dbReference type="NCBI Taxonomy" id="566550"/>
    <lineage>
        <taxon>Bacteria</taxon>
        <taxon>Bacillati</taxon>
        <taxon>Bacillota</taxon>
        <taxon>Clostridia</taxon>
        <taxon>Lachnospirales</taxon>
        <taxon>Lachnospiraceae</taxon>
        <taxon>Hungatella</taxon>
    </lineage>
</organism>
<keyword evidence="4" id="KW-1003">Cell membrane</keyword>
<dbReference type="Proteomes" id="UP000004968">
    <property type="component" value="Unassembled WGS sequence"/>
</dbReference>
<dbReference type="GO" id="GO:0008324">
    <property type="term" value="F:monoatomic cation transmembrane transporter activity"/>
    <property type="evidence" value="ECO:0007669"/>
    <property type="project" value="InterPro"/>
</dbReference>
<dbReference type="AlphaFoldDB" id="D3AT42"/>
<keyword evidence="8 9" id="KW-0472">Membrane</keyword>
<evidence type="ECO:0000256" key="7">
    <source>
        <dbReference type="ARBA" id="ARBA00023065"/>
    </source>
</evidence>
<protein>
    <submittedName>
        <fullName evidence="10">Cation transport protein</fullName>
    </submittedName>
</protein>
<dbReference type="GO" id="GO:0005886">
    <property type="term" value="C:plasma membrane"/>
    <property type="evidence" value="ECO:0007669"/>
    <property type="project" value="UniProtKB-SubCell"/>
</dbReference>
<evidence type="ECO:0000313" key="10">
    <source>
        <dbReference type="EMBL" id="EFC95020.1"/>
    </source>
</evidence>
<dbReference type="InterPro" id="IPR003445">
    <property type="entry name" value="Cat_transpt"/>
</dbReference>
<sequence length="170" mass="18606">ITTTGFSTVDFDKWPEFSKGLLVVLMFIGACAGSTGGGIKVSRVIILLKTVKKELFSLLHPRSVKVLKIEGKPVEHQVIRSINTFLVAYLVIFIFSTILVSLDNFDFTTNFTAVAATFNNIGPGLGAVGPTGNFSGFSALSKWVMMFDMLAGRLEVFPMLFLFAPSTWKK</sequence>
<dbReference type="EMBL" id="ACIO01000855">
    <property type="protein sequence ID" value="EFC95020.1"/>
    <property type="molecule type" value="Genomic_DNA"/>
</dbReference>
<feature type="transmembrane region" description="Helical" evidence="9">
    <location>
        <begin position="82"/>
        <end position="102"/>
    </location>
</feature>
<keyword evidence="5 9" id="KW-0812">Transmembrane</keyword>
<evidence type="ECO:0000256" key="1">
    <source>
        <dbReference type="ARBA" id="ARBA00004651"/>
    </source>
</evidence>
<feature type="transmembrane region" description="Helical" evidence="9">
    <location>
        <begin position="20"/>
        <end position="39"/>
    </location>
</feature>
<dbReference type="RefSeq" id="WP_006777206.1">
    <property type="nucleotide sequence ID" value="NZ_GG667893.1"/>
</dbReference>
<evidence type="ECO:0000256" key="5">
    <source>
        <dbReference type="ARBA" id="ARBA00022692"/>
    </source>
</evidence>
<evidence type="ECO:0000256" key="6">
    <source>
        <dbReference type="ARBA" id="ARBA00022989"/>
    </source>
</evidence>
<name>D3AT42_9FIRM</name>
<comment type="subcellular location">
    <subcellularLocation>
        <location evidence="1">Cell membrane</location>
        <topology evidence="1">Multi-pass membrane protein</topology>
    </subcellularLocation>
</comment>
<dbReference type="PANTHER" id="PTHR32024">
    <property type="entry name" value="TRK SYSTEM POTASSIUM UPTAKE PROTEIN TRKG-RELATED"/>
    <property type="match status" value="1"/>
</dbReference>
<evidence type="ECO:0000313" key="11">
    <source>
        <dbReference type="Proteomes" id="UP000004968"/>
    </source>
</evidence>
<evidence type="ECO:0000256" key="3">
    <source>
        <dbReference type="ARBA" id="ARBA00022448"/>
    </source>
</evidence>
<reference evidence="10 11" key="1">
    <citation type="submission" date="2010-01" db="EMBL/GenBank/DDBJ databases">
        <authorList>
            <person name="Weinstock G."/>
            <person name="Sodergren E."/>
            <person name="Clifton S."/>
            <person name="Fulton L."/>
            <person name="Fulton B."/>
            <person name="Courtney L."/>
            <person name="Fronick C."/>
            <person name="Harrison M."/>
            <person name="Strong C."/>
            <person name="Farmer C."/>
            <person name="Delahaunty K."/>
            <person name="Markovic C."/>
            <person name="Hall O."/>
            <person name="Minx P."/>
            <person name="Tomlinson C."/>
            <person name="Mitreva M."/>
            <person name="Nelson J."/>
            <person name="Hou S."/>
            <person name="Wollam A."/>
            <person name="Pepin K.H."/>
            <person name="Johnson M."/>
            <person name="Bhonagiri V."/>
            <person name="Nash W.E."/>
            <person name="Warren W."/>
            <person name="Chinwalla A."/>
            <person name="Mardis E.R."/>
            <person name="Wilson R.K."/>
        </authorList>
    </citation>
    <scope>NUCLEOTIDE SEQUENCE [LARGE SCALE GENOMIC DNA]</scope>
    <source>
        <strain evidence="10 11">DSM 13479</strain>
    </source>
</reference>
<evidence type="ECO:0000256" key="9">
    <source>
        <dbReference type="SAM" id="Phobius"/>
    </source>
</evidence>
<keyword evidence="3" id="KW-0813">Transport</keyword>
<evidence type="ECO:0000256" key="4">
    <source>
        <dbReference type="ARBA" id="ARBA00022475"/>
    </source>
</evidence>
<keyword evidence="6 9" id="KW-1133">Transmembrane helix</keyword>